<comment type="caution">
    <text evidence="10">The sequence shown here is derived from an EMBL/GenBank/DDBJ whole genome shotgun (WGS) entry which is preliminary data.</text>
</comment>
<sequence length="545" mass="59185">MEPELIIVEQGGDVEVMMEQEGDTEGSSKGLGGRDTNGNSSDTPRPTNRFVQGAVRRKKALGLLSAASILALMAALMGLLLGFVARSRNDEGASPKARASVRDDDPSSSPSIAPSLSPSVSGQPSLNPSAKPTISEAPSSTPSGEPSLSEAPSSIPSGEPSLSRMPSSKPSSQPSTSNSPTLSFGPTQSPSKSPTTSPTISPTTSSPPTPAFIDPRCFTVATYNSIDRDVAQIANGIESLAERSHFLGGIVRLVAHDFMDYDRTSTPMYGPDGCFDLSHGINSGLPEDIWCDDCPLTLVYNRKYRPNNIGRADFWVAAGNAVIRQTSINNDLDMRSSFRWGRQDRFLCPGSGDRLPGSTGCAATEAAMIERMGLTWRDAVALMGAHTLGRGETRFSGHHGTWSDSDEAALVFDKRYYDAAHDNSWRPRFNPDQTTNDFTTGNGGITRMMLKTDLCLTMDVRNVDTEPCCVTHWENKCREQMRRCPMYPDLHPWMEAVEAFEEMRLSDLGTNQPFYSAFEDAWSKATSFGRMDDLSSLRESCDVDL</sequence>
<organism evidence="10 11">
    <name type="scientific">Thalassiosira oceanica</name>
    <name type="common">Marine diatom</name>
    <dbReference type="NCBI Taxonomy" id="159749"/>
    <lineage>
        <taxon>Eukaryota</taxon>
        <taxon>Sar</taxon>
        <taxon>Stramenopiles</taxon>
        <taxon>Ochrophyta</taxon>
        <taxon>Bacillariophyta</taxon>
        <taxon>Coscinodiscophyceae</taxon>
        <taxon>Thalassiosirophycidae</taxon>
        <taxon>Thalassiosirales</taxon>
        <taxon>Thalassiosiraceae</taxon>
        <taxon>Thalassiosira</taxon>
    </lineage>
</organism>
<keyword evidence="8" id="KW-0472">Membrane</keyword>
<dbReference type="InterPro" id="IPR002016">
    <property type="entry name" value="Haem_peroxidase"/>
</dbReference>
<dbReference type="SUPFAM" id="SSF48113">
    <property type="entry name" value="Heme-dependent peroxidases"/>
    <property type="match status" value="1"/>
</dbReference>
<dbReference type="GO" id="GO:0042744">
    <property type="term" value="P:hydrogen peroxide catabolic process"/>
    <property type="evidence" value="ECO:0007669"/>
    <property type="project" value="TreeGrafter"/>
</dbReference>
<keyword evidence="11" id="KW-1185">Reference proteome</keyword>
<dbReference type="PANTHER" id="PTHR31356">
    <property type="entry name" value="THYLAKOID LUMENAL 29 KDA PROTEIN, CHLOROPLASTIC-RELATED"/>
    <property type="match status" value="1"/>
</dbReference>
<dbReference type="InterPro" id="IPR010255">
    <property type="entry name" value="Haem_peroxidase_sf"/>
</dbReference>
<feature type="region of interest" description="Disordered" evidence="7">
    <location>
        <begin position="20"/>
        <end position="48"/>
    </location>
</feature>
<evidence type="ECO:0000313" key="10">
    <source>
        <dbReference type="EMBL" id="EJK58159.1"/>
    </source>
</evidence>
<feature type="region of interest" description="Disordered" evidence="7">
    <location>
        <begin position="92"/>
        <end position="212"/>
    </location>
</feature>
<keyword evidence="5" id="KW-0408">Iron</keyword>
<evidence type="ECO:0000256" key="8">
    <source>
        <dbReference type="SAM" id="Phobius"/>
    </source>
</evidence>
<keyword evidence="4" id="KW-0560">Oxidoreductase</keyword>
<dbReference type="GO" id="GO:0046872">
    <property type="term" value="F:metal ion binding"/>
    <property type="evidence" value="ECO:0007669"/>
    <property type="project" value="UniProtKB-KW"/>
</dbReference>
<comment type="similarity">
    <text evidence="6">Belongs to the peroxidase family.</text>
</comment>
<dbReference type="GO" id="GO:0004601">
    <property type="term" value="F:peroxidase activity"/>
    <property type="evidence" value="ECO:0007669"/>
    <property type="project" value="UniProtKB-KW"/>
</dbReference>
<evidence type="ECO:0000313" key="11">
    <source>
        <dbReference type="Proteomes" id="UP000266841"/>
    </source>
</evidence>
<dbReference type="AlphaFoldDB" id="K0S0F5"/>
<dbReference type="PROSITE" id="PS50873">
    <property type="entry name" value="PEROXIDASE_4"/>
    <property type="match status" value="1"/>
</dbReference>
<feature type="transmembrane region" description="Helical" evidence="8">
    <location>
        <begin position="60"/>
        <end position="85"/>
    </location>
</feature>
<dbReference type="InterPro" id="IPR019793">
    <property type="entry name" value="Peroxidases_heam-ligand_BS"/>
</dbReference>
<evidence type="ECO:0000259" key="9">
    <source>
        <dbReference type="PROSITE" id="PS50873"/>
    </source>
</evidence>
<dbReference type="OMA" id="FYNAYTE"/>
<keyword evidence="8" id="KW-0812">Transmembrane</keyword>
<dbReference type="Gene3D" id="1.10.520.10">
    <property type="match status" value="1"/>
</dbReference>
<dbReference type="InterPro" id="IPR044831">
    <property type="entry name" value="Ccp1-like"/>
</dbReference>
<evidence type="ECO:0000256" key="7">
    <source>
        <dbReference type="SAM" id="MobiDB-lite"/>
    </source>
</evidence>
<dbReference type="GO" id="GO:0034599">
    <property type="term" value="P:cellular response to oxidative stress"/>
    <property type="evidence" value="ECO:0007669"/>
    <property type="project" value="InterPro"/>
</dbReference>
<keyword evidence="2" id="KW-0349">Heme</keyword>
<reference evidence="10 11" key="1">
    <citation type="journal article" date="2012" name="Genome Biol.">
        <title>Genome and low-iron response of an oceanic diatom adapted to chronic iron limitation.</title>
        <authorList>
            <person name="Lommer M."/>
            <person name="Specht M."/>
            <person name="Roy A.S."/>
            <person name="Kraemer L."/>
            <person name="Andreson R."/>
            <person name="Gutowska M.A."/>
            <person name="Wolf J."/>
            <person name="Bergner S.V."/>
            <person name="Schilhabel M.B."/>
            <person name="Klostermeier U.C."/>
            <person name="Beiko R.G."/>
            <person name="Rosenstiel P."/>
            <person name="Hippler M."/>
            <person name="Laroche J."/>
        </authorList>
    </citation>
    <scope>NUCLEOTIDE SEQUENCE [LARGE SCALE GENOMIC DNA]</scope>
    <source>
        <strain evidence="10 11">CCMP1005</strain>
    </source>
</reference>
<feature type="compositionally biased region" description="Polar residues" evidence="7">
    <location>
        <begin position="36"/>
        <end position="48"/>
    </location>
</feature>
<dbReference type="Pfam" id="PF00141">
    <property type="entry name" value="peroxidase"/>
    <property type="match status" value="1"/>
</dbReference>
<dbReference type="Proteomes" id="UP000266841">
    <property type="component" value="Unassembled WGS sequence"/>
</dbReference>
<evidence type="ECO:0000256" key="3">
    <source>
        <dbReference type="ARBA" id="ARBA00022723"/>
    </source>
</evidence>
<protein>
    <recommendedName>
        <fullName evidence="9">Plant heme peroxidase family profile domain-containing protein</fullName>
    </recommendedName>
</protein>
<dbReference type="OrthoDB" id="5399006at2759"/>
<feature type="compositionally biased region" description="Low complexity" evidence="7">
    <location>
        <begin position="107"/>
        <end position="121"/>
    </location>
</feature>
<feature type="compositionally biased region" description="Low complexity" evidence="7">
    <location>
        <begin position="160"/>
        <end position="204"/>
    </location>
</feature>
<evidence type="ECO:0000256" key="5">
    <source>
        <dbReference type="ARBA" id="ARBA00023004"/>
    </source>
</evidence>
<evidence type="ECO:0000256" key="6">
    <source>
        <dbReference type="RuleBase" id="RU004241"/>
    </source>
</evidence>
<keyword evidence="3" id="KW-0479">Metal-binding</keyword>
<dbReference type="CDD" id="cd00314">
    <property type="entry name" value="plant_peroxidase_like"/>
    <property type="match status" value="1"/>
</dbReference>
<dbReference type="GO" id="GO:0000302">
    <property type="term" value="P:response to reactive oxygen species"/>
    <property type="evidence" value="ECO:0007669"/>
    <property type="project" value="TreeGrafter"/>
</dbReference>
<feature type="domain" description="Plant heme peroxidase family profile" evidence="9">
    <location>
        <begin position="217"/>
        <end position="545"/>
    </location>
</feature>
<dbReference type="GO" id="GO:0020037">
    <property type="term" value="F:heme binding"/>
    <property type="evidence" value="ECO:0007669"/>
    <property type="project" value="InterPro"/>
</dbReference>
<dbReference type="PROSITE" id="PS00435">
    <property type="entry name" value="PEROXIDASE_1"/>
    <property type="match status" value="1"/>
</dbReference>
<dbReference type="PANTHER" id="PTHR31356:SF36">
    <property type="entry name" value="L-ASCORBATE PEROXIDASE 3"/>
    <property type="match status" value="1"/>
</dbReference>
<accession>K0S0F5</accession>
<evidence type="ECO:0000256" key="4">
    <source>
        <dbReference type="ARBA" id="ARBA00023002"/>
    </source>
</evidence>
<dbReference type="EMBL" id="AGNL01026049">
    <property type="protein sequence ID" value="EJK58159.1"/>
    <property type="molecule type" value="Genomic_DNA"/>
</dbReference>
<dbReference type="Gene3D" id="1.10.420.10">
    <property type="entry name" value="Peroxidase, domain 2"/>
    <property type="match status" value="1"/>
</dbReference>
<feature type="compositionally biased region" description="Polar residues" evidence="7">
    <location>
        <begin position="122"/>
        <end position="156"/>
    </location>
</feature>
<evidence type="ECO:0000256" key="2">
    <source>
        <dbReference type="ARBA" id="ARBA00022617"/>
    </source>
</evidence>
<proteinExistence type="inferred from homology"/>
<gene>
    <name evidence="10" type="ORF">THAOC_21741</name>
</gene>
<evidence type="ECO:0000256" key="1">
    <source>
        <dbReference type="ARBA" id="ARBA00022559"/>
    </source>
</evidence>
<keyword evidence="8" id="KW-1133">Transmembrane helix</keyword>
<keyword evidence="1" id="KW-0575">Peroxidase</keyword>
<name>K0S0F5_THAOC</name>